<dbReference type="AlphaFoldDB" id="A0A073KE96"/>
<dbReference type="SUPFAM" id="SSF56601">
    <property type="entry name" value="beta-lactamase/transpeptidase-like"/>
    <property type="match status" value="1"/>
</dbReference>
<accession>A0A073KE96</accession>
<dbReference type="InterPro" id="IPR001466">
    <property type="entry name" value="Beta-lactam-related"/>
</dbReference>
<sequence length="390" mass="42087">MKTRSQITFASLALLIAGSSLLYTTPTSIVKAEPTQNVSSSLQTSTERDRNSVKQAMRDTLQFGFPGILTKTSEGGKTWGYAAGVADLSTKKPMKTDFRFRIASVTKTFTATVVLQLAGENRLNLDDSIEKWLPGVIQRNGYDAKQITIRQILNHTSGIAEYSRSKEADFFTNTKKSFTAEELVKIGLSMPPDFAPGKGWSYSNTGYVLLGILIEKVTGNSYAEEIENRIIEPLELSNTFLPGNSSVIPGTKHARGYFQPDGASELKDVTYYNPSIGSSAGDMISTADDLNKFFSSLLGGKLLKEQQLKQMLTTVPTGSAEIGGYGLGIYETKLPNGVSIWGHTGGIPGFSTFAGGTLGGKHTLAVSLNSMGRANSPDPFKNILLAEFSK</sequence>
<dbReference type="EMBL" id="JOTM01000005">
    <property type="protein sequence ID" value="KEK24777.1"/>
    <property type="molecule type" value="Genomic_DNA"/>
</dbReference>
<dbReference type="GO" id="GO:0004180">
    <property type="term" value="F:carboxypeptidase activity"/>
    <property type="evidence" value="ECO:0007669"/>
    <property type="project" value="UniProtKB-KW"/>
</dbReference>
<evidence type="ECO:0000313" key="4">
    <source>
        <dbReference type="Proteomes" id="UP000027778"/>
    </source>
</evidence>
<name>A0A073KE96_9BACI</name>
<evidence type="ECO:0000256" key="1">
    <source>
        <dbReference type="SAM" id="SignalP"/>
    </source>
</evidence>
<keyword evidence="4" id="KW-1185">Reference proteome</keyword>
<dbReference type="Gene3D" id="3.40.710.10">
    <property type="entry name" value="DD-peptidase/beta-lactamase superfamily"/>
    <property type="match status" value="1"/>
</dbReference>
<dbReference type="InterPro" id="IPR012338">
    <property type="entry name" value="Beta-lactam/transpept-like"/>
</dbReference>
<organism evidence="3 4">
    <name type="scientific">Bacillus gaemokensis</name>
    <dbReference type="NCBI Taxonomy" id="574375"/>
    <lineage>
        <taxon>Bacteria</taxon>
        <taxon>Bacillati</taxon>
        <taxon>Bacillota</taxon>
        <taxon>Bacilli</taxon>
        <taxon>Bacillales</taxon>
        <taxon>Bacillaceae</taxon>
        <taxon>Bacillus</taxon>
        <taxon>Bacillus cereus group</taxon>
    </lineage>
</organism>
<dbReference type="eggNOG" id="COG1680">
    <property type="taxonomic scope" value="Bacteria"/>
</dbReference>
<gene>
    <name evidence="3" type="ORF">BAGA_24330</name>
</gene>
<keyword evidence="3" id="KW-0378">Hydrolase</keyword>
<proteinExistence type="predicted"/>
<keyword evidence="3" id="KW-0645">Protease</keyword>
<evidence type="ECO:0000313" key="3">
    <source>
        <dbReference type="EMBL" id="KEK24777.1"/>
    </source>
</evidence>
<feature type="domain" description="Beta-lactamase-related" evidence="2">
    <location>
        <begin position="63"/>
        <end position="378"/>
    </location>
</feature>
<reference evidence="3 4" key="1">
    <citation type="submission" date="2014-06" db="EMBL/GenBank/DDBJ databases">
        <title>Draft genome sequence of Bacillus gaemokensis JCM 15801 (MCCC 1A00707).</title>
        <authorList>
            <person name="Lai Q."/>
            <person name="Liu Y."/>
            <person name="Shao Z."/>
        </authorList>
    </citation>
    <scope>NUCLEOTIDE SEQUENCE [LARGE SCALE GENOMIC DNA]</scope>
    <source>
        <strain evidence="3 4">JCM 15801</strain>
    </source>
</reference>
<dbReference type="PANTHER" id="PTHR46825:SF7">
    <property type="entry name" value="D-ALANYL-D-ALANINE CARBOXYPEPTIDASE"/>
    <property type="match status" value="1"/>
</dbReference>
<comment type="caution">
    <text evidence="3">The sequence shown here is derived from an EMBL/GenBank/DDBJ whole genome shotgun (WGS) entry which is preliminary data.</text>
</comment>
<dbReference type="Proteomes" id="UP000027778">
    <property type="component" value="Unassembled WGS sequence"/>
</dbReference>
<feature type="chain" id="PRO_5038902280" evidence="1">
    <location>
        <begin position="23"/>
        <end position="390"/>
    </location>
</feature>
<protein>
    <submittedName>
        <fullName evidence="3">D-alanyl-D-alanine carboxypeptidase</fullName>
    </submittedName>
</protein>
<dbReference type="Pfam" id="PF00144">
    <property type="entry name" value="Beta-lactamase"/>
    <property type="match status" value="1"/>
</dbReference>
<dbReference type="RefSeq" id="WP_033674141.1">
    <property type="nucleotide sequence ID" value="NZ_JOTM01000005.1"/>
</dbReference>
<evidence type="ECO:0000259" key="2">
    <source>
        <dbReference type="Pfam" id="PF00144"/>
    </source>
</evidence>
<keyword evidence="3" id="KW-0121">Carboxypeptidase</keyword>
<dbReference type="InterPro" id="IPR050491">
    <property type="entry name" value="AmpC-like"/>
</dbReference>
<feature type="signal peptide" evidence="1">
    <location>
        <begin position="1"/>
        <end position="22"/>
    </location>
</feature>
<dbReference type="PANTHER" id="PTHR46825">
    <property type="entry name" value="D-ALANYL-D-ALANINE-CARBOXYPEPTIDASE/ENDOPEPTIDASE AMPH"/>
    <property type="match status" value="1"/>
</dbReference>
<keyword evidence="1" id="KW-0732">Signal</keyword>